<dbReference type="HOGENOM" id="CLU_1146812_0_0_6"/>
<dbReference type="Proteomes" id="UP000002493">
    <property type="component" value="Chromosome 1"/>
</dbReference>
<organism evidence="3 4">
    <name type="scientific">Vibrio parahaemolyticus serotype O3:K6 (strain RIMD 2210633)</name>
    <dbReference type="NCBI Taxonomy" id="223926"/>
    <lineage>
        <taxon>Bacteria</taxon>
        <taxon>Pseudomonadati</taxon>
        <taxon>Pseudomonadota</taxon>
        <taxon>Gammaproteobacteria</taxon>
        <taxon>Vibrionales</taxon>
        <taxon>Vibrionaceae</taxon>
        <taxon>Vibrio</taxon>
    </lineage>
</organism>
<evidence type="ECO:0000313" key="3">
    <source>
        <dbReference type="EMBL" id="BAC58900.1"/>
    </source>
</evidence>
<evidence type="ECO:0000313" key="4">
    <source>
        <dbReference type="Proteomes" id="UP000002493"/>
    </source>
</evidence>
<protein>
    <submittedName>
        <fullName evidence="3">Uncharacterized protein</fullName>
    </submittedName>
</protein>
<sequence length="246" mass="27920">MRAYMNLDEFVSNYLTNLSSQLDASNTYLTIFAAVLGAVLGIVLSLLVGWFGGKLKTLSYNRIVRQQLIGLTEDNLMRCRANIGVLNNELLRLRGIDGKMTLSGIAALIDYPTQLLHLPASFRSSELFLLRMQISALNAHHAQLINVVHLRESLSIEIRKAPVGQQEWEIVGLRQEYNRHLKTKYLEIIEFTQALQDYLSIGAWKRFLMNFIPTRKFRKMRDSQAAIPTQNNNASNSTPQQGTEPN</sequence>
<evidence type="ECO:0000256" key="2">
    <source>
        <dbReference type="SAM" id="Phobius"/>
    </source>
</evidence>
<feature type="transmembrane region" description="Helical" evidence="2">
    <location>
        <begin position="28"/>
        <end position="52"/>
    </location>
</feature>
<dbReference type="PATRIC" id="fig|223926.6.peg.607"/>
<keyword evidence="2" id="KW-0812">Transmembrane</keyword>
<feature type="compositionally biased region" description="Polar residues" evidence="1">
    <location>
        <begin position="226"/>
        <end position="246"/>
    </location>
</feature>
<dbReference type="EMBL" id="BA000031">
    <property type="protein sequence ID" value="BAC58900.1"/>
    <property type="molecule type" value="Genomic_DNA"/>
</dbReference>
<evidence type="ECO:0000256" key="1">
    <source>
        <dbReference type="SAM" id="MobiDB-lite"/>
    </source>
</evidence>
<proteinExistence type="predicted"/>
<reference evidence="3 4" key="1">
    <citation type="journal article" date="2003" name="Lancet">
        <title>Genome sequence of Vibrio parahaemolyticus: a pathogenic mechanism distinct from that of V. cholerae.</title>
        <authorList>
            <person name="Makino K."/>
            <person name="Oshima K."/>
            <person name="Kurokawa K."/>
            <person name="Yokoyama K."/>
            <person name="Uda T."/>
            <person name="Tagomori K."/>
            <person name="Iijima Y."/>
            <person name="Najima M."/>
            <person name="Nakano M."/>
            <person name="Yamashita A."/>
            <person name="Kubota Y."/>
            <person name="Kimura S."/>
            <person name="Yasunaga T."/>
            <person name="Honda T."/>
            <person name="Shinagawa H."/>
            <person name="Hattori M."/>
            <person name="Iida T."/>
        </authorList>
    </citation>
    <scope>NUCLEOTIDE SEQUENCE [LARGE SCALE GENOMIC DNA]</scope>
    <source>
        <strain evidence="4">RIMD 2210633</strain>
    </source>
</reference>
<keyword evidence="2" id="KW-1133">Transmembrane helix</keyword>
<keyword evidence="2" id="KW-0472">Membrane</keyword>
<accession>Q87RY7</accession>
<gene>
    <name evidence="3" type="ordered locus">VP0637</name>
</gene>
<dbReference type="AlphaFoldDB" id="Q87RY7"/>
<dbReference type="KEGG" id="vpa:VP0637"/>
<feature type="region of interest" description="Disordered" evidence="1">
    <location>
        <begin position="222"/>
        <end position="246"/>
    </location>
</feature>
<name>Q87RY7_VIBPA</name>